<evidence type="ECO:0000313" key="2">
    <source>
        <dbReference type="WBParaSite" id="nRc.2.0.1.t43756-RA"/>
    </source>
</evidence>
<organism evidence="1 2">
    <name type="scientific">Romanomermis culicivorax</name>
    <name type="common">Nematode worm</name>
    <dbReference type="NCBI Taxonomy" id="13658"/>
    <lineage>
        <taxon>Eukaryota</taxon>
        <taxon>Metazoa</taxon>
        <taxon>Ecdysozoa</taxon>
        <taxon>Nematoda</taxon>
        <taxon>Enoplea</taxon>
        <taxon>Dorylaimia</taxon>
        <taxon>Mermithida</taxon>
        <taxon>Mermithoidea</taxon>
        <taxon>Mermithidae</taxon>
        <taxon>Romanomermis</taxon>
    </lineage>
</organism>
<protein>
    <submittedName>
        <fullName evidence="2">Uncharacterized protein</fullName>
    </submittedName>
</protein>
<dbReference type="WBParaSite" id="nRc.2.0.1.t43756-RA">
    <property type="protein sequence ID" value="nRc.2.0.1.t43756-RA"/>
    <property type="gene ID" value="nRc.2.0.1.g43756"/>
</dbReference>
<dbReference type="AlphaFoldDB" id="A0A915KY60"/>
<sequence>MAAVHGTIVQILTTRLGKKNQYVTFSPWNSYHCQMPYLNTCCTGEGFEPSTRQSFIYTSSKCSWKGQRHPKGMEYFEGNR</sequence>
<dbReference type="Proteomes" id="UP000887565">
    <property type="component" value="Unplaced"/>
</dbReference>
<accession>A0A915KY60</accession>
<keyword evidence="1" id="KW-1185">Reference proteome</keyword>
<reference evidence="2" key="1">
    <citation type="submission" date="2022-11" db="UniProtKB">
        <authorList>
            <consortium name="WormBaseParasite"/>
        </authorList>
    </citation>
    <scope>IDENTIFICATION</scope>
</reference>
<name>A0A915KY60_ROMCU</name>
<evidence type="ECO:0000313" key="1">
    <source>
        <dbReference type="Proteomes" id="UP000887565"/>
    </source>
</evidence>
<proteinExistence type="predicted"/>